<gene>
    <name evidence="3" type="ORF">BCR43DRAFT_478905</name>
</gene>
<dbReference type="GO" id="GO:0000009">
    <property type="term" value="F:alpha-1,6-mannosyltransferase activity"/>
    <property type="evidence" value="ECO:0007669"/>
    <property type="project" value="TreeGrafter"/>
</dbReference>
<feature type="compositionally biased region" description="Pro residues" evidence="2">
    <location>
        <begin position="53"/>
        <end position="65"/>
    </location>
</feature>
<proteinExistence type="inferred from homology"/>
<dbReference type="STRING" id="13706.A0A1X2H290"/>
<dbReference type="GO" id="GO:0000136">
    <property type="term" value="C:mannan polymerase complex"/>
    <property type="evidence" value="ECO:0007669"/>
    <property type="project" value="TreeGrafter"/>
</dbReference>
<evidence type="ECO:0000256" key="2">
    <source>
        <dbReference type="SAM" id="MobiDB-lite"/>
    </source>
</evidence>
<protein>
    <submittedName>
        <fullName evidence="3">Anp1-domain-containing protein</fullName>
    </submittedName>
</protein>
<sequence>MSTKATFSKRTLAVALVLTVALVYTLSVVTSGRSPTCYTVRSLHTAFDQQQPPQNPIIAHPPVPRPDSHTTEAVSSAADRKSPYSFTNLNSLESTHSAKDNEERVLVLTPLKDAVPYLDRYFELLNRTTYPNHLMDVGFLVSDSTDDTVSSLEEHAEAFQQAGHPFHDVRIFRKDFNFEMPPLERHKFEYQPVRRSIMARSRNTLLSAALTDDVSWVAWVDVDVIEYPETIFEDLMSLDKDVVVPNCFLWHDDPKEEPEAYDRNNWQETKTSVELQKHMASDFVLAEGYDEILETGRNSLTDMPTEFGLDYAVPLDGVGATFTLVKAPVHREGAVFPAFPYKHQVETEGFAKIAKDMGFSVFGVPGYLIYHIKND</sequence>
<dbReference type="OrthoDB" id="2405412at2759"/>
<dbReference type="SUPFAM" id="SSF53448">
    <property type="entry name" value="Nucleotide-diphospho-sugar transferases"/>
    <property type="match status" value="1"/>
</dbReference>
<dbReference type="InParanoid" id="A0A1X2H290"/>
<feature type="region of interest" description="Disordered" evidence="2">
    <location>
        <begin position="49"/>
        <end position="82"/>
    </location>
</feature>
<evidence type="ECO:0000313" key="3">
    <source>
        <dbReference type="EMBL" id="ORY91869.1"/>
    </source>
</evidence>
<dbReference type="InterPro" id="IPR052086">
    <property type="entry name" value="Mannan_Polymerase_Subunit"/>
</dbReference>
<accession>A0A1X2H290</accession>
<dbReference type="Gene3D" id="3.90.550.10">
    <property type="entry name" value="Spore Coat Polysaccharide Biosynthesis Protein SpsA, Chain A"/>
    <property type="match status" value="1"/>
</dbReference>
<name>A0A1X2H290_SYNRA</name>
<reference evidence="3 4" key="1">
    <citation type="submission" date="2016-07" db="EMBL/GenBank/DDBJ databases">
        <title>Pervasive Adenine N6-methylation of Active Genes in Fungi.</title>
        <authorList>
            <consortium name="DOE Joint Genome Institute"/>
            <person name="Mondo S.J."/>
            <person name="Dannebaum R.O."/>
            <person name="Kuo R.C."/>
            <person name="Labutti K."/>
            <person name="Haridas S."/>
            <person name="Kuo A."/>
            <person name="Salamov A."/>
            <person name="Ahrendt S.R."/>
            <person name="Lipzen A."/>
            <person name="Sullivan W."/>
            <person name="Andreopoulos W.B."/>
            <person name="Clum A."/>
            <person name="Lindquist E."/>
            <person name="Daum C."/>
            <person name="Ramamoorthy G.K."/>
            <person name="Gryganskyi A."/>
            <person name="Culley D."/>
            <person name="Magnuson J.K."/>
            <person name="James T.Y."/>
            <person name="O'Malley M.A."/>
            <person name="Stajich J.E."/>
            <person name="Spatafora J.W."/>
            <person name="Visel A."/>
            <person name="Grigoriev I.V."/>
        </authorList>
    </citation>
    <scope>NUCLEOTIDE SEQUENCE [LARGE SCALE GENOMIC DNA]</scope>
    <source>
        <strain evidence="3 4">NRRL 2496</strain>
    </source>
</reference>
<dbReference type="CDD" id="cd00761">
    <property type="entry name" value="Glyco_tranf_GTA_type"/>
    <property type="match status" value="1"/>
</dbReference>
<dbReference type="AlphaFoldDB" id="A0A1X2H290"/>
<dbReference type="OMA" id="WQNNERV"/>
<dbReference type="PANTHER" id="PTHR43083:SF6">
    <property type="entry name" value="MANNAN POLYMERASE COMPLEXES SUBUNIT MNN9"/>
    <property type="match status" value="1"/>
</dbReference>
<dbReference type="GO" id="GO:0000032">
    <property type="term" value="P:cell wall mannoprotein biosynthetic process"/>
    <property type="evidence" value="ECO:0007669"/>
    <property type="project" value="TreeGrafter"/>
</dbReference>
<evidence type="ECO:0000256" key="1">
    <source>
        <dbReference type="ARBA" id="ARBA00037964"/>
    </source>
</evidence>
<dbReference type="Pfam" id="PF03452">
    <property type="entry name" value="Anp1"/>
    <property type="match status" value="1"/>
</dbReference>
<dbReference type="InterPro" id="IPR029044">
    <property type="entry name" value="Nucleotide-diphossugar_trans"/>
</dbReference>
<comment type="caution">
    <text evidence="3">The sequence shown here is derived from an EMBL/GenBank/DDBJ whole genome shotgun (WGS) entry which is preliminary data.</text>
</comment>
<dbReference type="Proteomes" id="UP000242180">
    <property type="component" value="Unassembled WGS sequence"/>
</dbReference>
<dbReference type="GO" id="GO:0006487">
    <property type="term" value="P:protein N-linked glycosylation"/>
    <property type="evidence" value="ECO:0007669"/>
    <property type="project" value="TreeGrafter"/>
</dbReference>
<keyword evidence="4" id="KW-1185">Reference proteome</keyword>
<dbReference type="EMBL" id="MCGN01000010">
    <property type="protein sequence ID" value="ORY91869.1"/>
    <property type="molecule type" value="Genomic_DNA"/>
</dbReference>
<organism evidence="3 4">
    <name type="scientific">Syncephalastrum racemosum</name>
    <name type="common">Filamentous fungus</name>
    <dbReference type="NCBI Taxonomy" id="13706"/>
    <lineage>
        <taxon>Eukaryota</taxon>
        <taxon>Fungi</taxon>
        <taxon>Fungi incertae sedis</taxon>
        <taxon>Mucoromycota</taxon>
        <taxon>Mucoromycotina</taxon>
        <taxon>Mucoromycetes</taxon>
        <taxon>Mucorales</taxon>
        <taxon>Syncephalastraceae</taxon>
        <taxon>Syncephalastrum</taxon>
    </lineage>
</organism>
<dbReference type="FunCoup" id="A0A1X2H290">
    <property type="interactions" value="21"/>
</dbReference>
<comment type="similarity">
    <text evidence="1">Belongs to the ANP1/MMN9/VAN1 family.</text>
</comment>
<evidence type="ECO:0000313" key="4">
    <source>
        <dbReference type="Proteomes" id="UP000242180"/>
    </source>
</evidence>
<dbReference type="PANTHER" id="PTHR43083">
    <property type="entry name" value="MANNAN POLYMERASE II"/>
    <property type="match status" value="1"/>
</dbReference>